<dbReference type="Gene3D" id="3.40.50.300">
    <property type="entry name" value="P-loop containing nucleotide triphosphate hydrolases"/>
    <property type="match status" value="1"/>
</dbReference>
<keyword evidence="2 4" id="KW-0067">ATP-binding</keyword>
<evidence type="ECO:0000256" key="2">
    <source>
        <dbReference type="ARBA" id="ARBA00022840"/>
    </source>
</evidence>
<dbReference type="AlphaFoldDB" id="A0A8J8PFL5"/>
<dbReference type="Proteomes" id="UP000752814">
    <property type="component" value="Unassembled WGS sequence"/>
</dbReference>
<evidence type="ECO:0000256" key="1">
    <source>
        <dbReference type="ARBA" id="ARBA00022741"/>
    </source>
</evidence>
<dbReference type="OMA" id="VTSWCAQ"/>
<sequence>MSAIEVTNLVKEFGGVRVVDGVSFSVNEGEVFGLIGPNGAGKSTTLRMISTLLQITSGTITMFGHDVETEPNEVRKILSYLPEESGAYKDLTGKAYLDFFSRFFGDGKAAQEIAERGKNISGLGDRLNDKISTYSKGMTRRLLVGRALMFKPKLAILDELTSGLDVISAQKVRATVKQTTKEGTTVIVSSHNMLEVELICDRIALIAKGKILEIGTPQDLKVKYDASNIEEVFVKVVG</sequence>
<dbReference type="InterPro" id="IPR003439">
    <property type="entry name" value="ABC_transporter-like_ATP-bd"/>
</dbReference>
<evidence type="ECO:0000313" key="4">
    <source>
        <dbReference type="EMBL" id="TQS84731.1"/>
    </source>
</evidence>
<dbReference type="CDD" id="cd03230">
    <property type="entry name" value="ABC_DR_subfamily_A"/>
    <property type="match status" value="1"/>
</dbReference>
<gene>
    <name evidence="4" type="ORF">A3207_01480</name>
</gene>
<organism evidence="4 5">
    <name type="scientific">Candidatus Methanomassiliicoccus intestinalis</name>
    <dbReference type="NCBI Taxonomy" id="1406512"/>
    <lineage>
        <taxon>Archaea</taxon>
        <taxon>Methanobacteriati</taxon>
        <taxon>Thermoplasmatota</taxon>
        <taxon>Thermoplasmata</taxon>
        <taxon>Methanomassiliicoccales</taxon>
        <taxon>Methanomassiliicoccaceae</taxon>
        <taxon>Methanomassiliicoccus</taxon>
    </lineage>
</organism>
<dbReference type="InterPro" id="IPR027417">
    <property type="entry name" value="P-loop_NTPase"/>
</dbReference>
<evidence type="ECO:0000259" key="3">
    <source>
        <dbReference type="PROSITE" id="PS50893"/>
    </source>
</evidence>
<dbReference type="EMBL" id="LVVT01000001">
    <property type="protein sequence ID" value="TQS84731.1"/>
    <property type="molecule type" value="Genomic_DNA"/>
</dbReference>
<name>A0A8J8PFL5_9ARCH</name>
<dbReference type="SMART" id="SM00382">
    <property type="entry name" value="AAA"/>
    <property type="match status" value="1"/>
</dbReference>
<accession>A0A8J8PFL5</accession>
<evidence type="ECO:0000313" key="5">
    <source>
        <dbReference type="Proteomes" id="UP000752814"/>
    </source>
</evidence>
<proteinExistence type="predicted"/>
<dbReference type="PANTHER" id="PTHR43613:SF1">
    <property type="entry name" value="ABC TRANSPORTER, ATP-BINDING PROTEIN"/>
    <property type="match status" value="1"/>
</dbReference>
<reference evidence="4" key="1">
    <citation type="submission" date="2016-03" db="EMBL/GenBank/DDBJ databases">
        <authorList>
            <person name="Borrel G."/>
            <person name="Mccann A."/>
            <person name="O'Toole P.W."/>
        </authorList>
    </citation>
    <scope>NUCLEOTIDE SEQUENCE</scope>
    <source>
        <strain evidence="4">183</strain>
    </source>
</reference>
<dbReference type="Pfam" id="PF00005">
    <property type="entry name" value="ABC_tran"/>
    <property type="match status" value="1"/>
</dbReference>
<comment type="caution">
    <text evidence="4">The sequence shown here is derived from an EMBL/GenBank/DDBJ whole genome shotgun (WGS) entry which is preliminary data.</text>
</comment>
<dbReference type="PROSITE" id="PS50893">
    <property type="entry name" value="ABC_TRANSPORTER_2"/>
    <property type="match status" value="1"/>
</dbReference>
<protein>
    <submittedName>
        <fullName evidence="4">Multidrug ABC transporter ATP-binding protein</fullName>
    </submittedName>
</protein>
<dbReference type="GO" id="GO:0016887">
    <property type="term" value="F:ATP hydrolysis activity"/>
    <property type="evidence" value="ECO:0007669"/>
    <property type="project" value="InterPro"/>
</dbReference>
<feature type="domain" description="ABC transporter" evidence="3">
    <location>
        <begin position="4"/>
        <end position="233"/>
    </location>
</feature>
<dbReference type="PANTHER" id="PTHR43613">
    <property type="entry name" value="ABC TRANSPORTER, ATP-BINDING PROTEIN"/>
    <property type="match status" value="1"/>
</dbReference>
<dbReference type="GeneID" id="41323245"/>
<dbReference type="InterPro" id="IPR003593">
    <property type="entry name" value="AAA+_ATPase"/>
</dbReference>
<dbReference type="RefSeq" id="WP_020448715.1">
    <property type="nucleotide sequence ID" value="NZ_CAYAXV010000006.1"/>
</dbReference>
<keyword evidence="1" id="KW-0547">Nucleotide-binding</keyword>
<dbReference type="SUPFAM" id="SSF52540">
    <property type="entry name" value="P-loop containing nucleoside triphosphate hydrolases"/>
    <property type="match status" value="1"/>
</dbReference>
<dbReference type="GO" id="GO:0005524">
    <property type="term" value="F:ATP binding"/>
    <property type="evidence" value="ECO:0007669"/>
    <property type="project" value="UniProtKB-KW"/>
</dbReference>